<dbReference type="EMBL" id="CM042047">
    <property type="protein sequence ID" value="KAI3772980.1"/>
    <property type="molecule type" value="Genomic_DNA"/>
</dbReference>
<name>A0ACB9FPC9_ARCLA</name>
<sequence>MELTVHFWRKFAKPADSSSDHRSDWESRYHFWRDLIIKIARHLHIFIILPSVVKNVWVNQEGLTPLCLDHVLVTILWPTHPDIPQSKTYALLSKSPIPSKDDFIVSTLLEEKFMEVVKLLCDDHWTSSCIVTMRKFQVICGGAKEASVILIHLSKCGKTKYLAIRHKDLIEESISLFAVPSYPLN</sequence>
<gene>
    <name evidence="1" type="ORF">L6452_04176</name>
</gene>
<reference evidence="1 2" key="2">
    <citation type="journal article" date="2022" name="Mol. Ecol. Resour.">
        <title>The genomes of chicory, endive, great burdock and yacon provide insights into Asteraceae paleo-polyploidization history and plant inulin production.</title>
        <authorList>
            <person name="Fan W."/>
            <person name="Wang S."/>
            <person name="Wang H."/>
            <person name="Wang A."/>
            <person name="Jiang F."/>
            <person name="Liu H."/>
            <person name="Zhao H."/>
            <person name="Xu D."/>
            <person name="Zhang Y."/>
        </authorList>
    </citation>
    <scope>NUCLEOTIDE SEQUENCE [LARGE SCALE GENOMIC DNA]</scope>
    <source>
        <strain evidence="2">cv. Niubang</strain>
    </source>
</reference>
<evidence type="ECO:0000313" key="1">
    <source>
        <dbReference type="EMBL" id="KAI3772980.1"/>
    </source>
</evidence>
<accession>A0ACB9FPC9</accession>
<comment type="caution">
    <text evidence="1">The sequence shown here is derived from an EMBL/GenBank/DDBJ whole genome shotgun (WGS) entry which is preliminary data.</text>
</comment>
<evidence type="ECO:0000313" key="2">
    <source>
        <dbReference type="Proteomes" id="UP001055879"/>
    </source>
</evidence>
<proteinExistence type="predicted"/>
<protein>
    <submittedName>
        <fullName evidence="1">Uncharacterized protein</fullName>
    </submittedName>
</protein>
<keyword evidence="2" id="KW-1185">Reference proteome</keyword>
<dbReference type="Proteomes" id="UP001055879">
    <property type="component" value="Linkage Group LG01"/>
</dbReference>
<reference evidence="2" key="1">
    <citation type="journal article" date="2022" name="Mol. Ecol. Resour.">
        <title>The genomes of chicory, endive, great burdock and yacon provide insights into Asteraceae palaeo-polyploidization history and plant inulin production.</title>
        <authorList>
            <person name="Fan W."/>
            <person name="Wang S."/>
            <person name="Wang H."/>
            <person name="Wang A."/>
            <person name="Jiang F."/>
            <person name="Liu H."/>
            <person name="Zhao H."/>
            <person name="Xu D."/>
            <person name="Zhang Y."/>
        </authorList>
    </citation>
    <scope>NUCLEOTIDE SEQUENCE [LARGE SCALE GENOMIC DNA]</scope>
    <source>
        <strain evidence="2">cv. Niubang</strain>
    </source>
</reference>
<organism evidence="1 2">
    <name type="scientific">Arctium lappa</name>
    <name type="common">Greater burdock</name>
    <name type="synonym">Lappa major</name>
    <dbReference type="NCBI Taxonomy" id="4217"/>
    <lineage>
        <taxon>Eukaryota</taxon>
        <taxon>Viridiplantae</taxon>
        <taxon>Streptophyta</taxon>
        <taxon>Embryophyta</taxon>
        <taxon>Tracheophyta</taxon>
        <taxon>Spermatophyta</taxon>
        <taxon>Magnoliopsida</taxon>
        <taxon>eudicotyledons</taxon>
        <taxon>Gunneridae</taxon>
        <taxon>Pentapetalae</taxon>
        <taxon>asterids</taxon>
        <taxon>campanulids</taxon>
        <taxon>Asterales</taxon>
        <taxon>Asteraceae</taxon>
        <taxon>Carduoideae</taxon>
        <taxon>Cardueae</taxon>
        <taxon>Arctiinae</taxon>
        <taxon>Arctium</taxon>
    </lineage>
</organism>